<keyword evidence="1" id="KW-0547">Nucleotide-binding</keyword>
<keyword evidence="1" id="KW-0378">Hydrolase</keyword>
<evidence type="ECO:0000313" key="1">
    <source>
        <dbReference type="EMBL" id="OBW94630.1"/>
    </source>
</evidence>
<sequence length="80" mass="9483">MKIKQILIALDQLCNTLAGGYADETISSRCYRNAKLKDSPKKRWVFFYALINALFFDKQHCKEAYQSEVLRRQYPNDFKE</sequence>
<reference evidence="1 2" key="1">
    <citation type="submission" date="2014-11" db="EMBL/GenBank/DDBJ databases">
        <title>Pan-genome of Gallibacterium spp.</title>
        <authorList>
            <person name="Kudirkiene E."/>
            <person name="Bojesen A.M."/>
        </authorList>
    </citation>
    <scope>NUCLEOTIDE SEQUENCE [LARGE SCALE GENOMIC DNA]</scope>
    <source>
        <strain evidence="1 2">F150</strain>
    </source>
</reference>
<dbReference type="EMBL" id="JTJL01000021">
    <property type="protein sequence ID" value="OBW94630.1"/>
    <property type="molecule type" value="Genomic_DNA"/>
</dbReference>
<keyword evidence="1" id="KW-0347">Helicase</keyword>
<keyword evidence="1" id="KW-0067">ATP-binding</keyword>
<proteinExistence type="predicted"/>
<protein>
    <submittedName>
        <fullName evidence="1">UvrD/REP helicase</fullName>
    </submittedName>
</protein>
<accession>A0A1A7NYG7</accession>
<comment type="caution">
    <text evidence="1">The sequence shown here is derived from an EMBL/GenBank/DDBJ whole genome shotgun (WGS) entry which is preliminary data.</text>
</comment>
<evidence type="ECO:0000313" key="2">
    <source>
        <dbReference type="Proteomes" id="UP000092649"/>
    </source>
</evidence>
<dbReference type="OrthoDB" id="5688667at2"/>
<gene>
    <name evidence="1" type="ORF">QS62_05835</name>
</gene>
<keyword evidence="2" id="KW-1185">Reference proteome</keyword>
<dbReference type="RefSeq" id="WP_065233808.1">
    <property type="nucleotide sequence ID" value="NZ_JTJL01000021.1"/>
</dbReference>
<dbReference type="GO" id="GO:0004386">
    <property type="term" value="F:helicase activity"/>
    <property type="evidence" value="ECO:0007669"/>
    <property type="project" value="UniProtKB-KW"/>
</dbReference>
<name>A0A1A7NYG7_9PAST</name>
<organism evidence="1 2">
    <name type="scientific">Gallibacterium salpingitidis</name>
    <dbReference type="NCBI Taxonomy" id="505341"/>
    <lineage>
        <taxon>Bacteria</taxon>
        <taxon>Pseudomonadati</taxon>
        <taxon>Pseudomonadota</taxon>
        <taxon>Gammaproteobacteria</taxon>
        <taxon>Pasteurellales</taxon>
        <taxon>Pasteurellaceae</taxon>
        <taxon>Gallibacterium</taxon>
    </lineage>
</organism>
<dbReference type="AlphaFoldDB" id="A0A1A7NYG7"/>
<dbReference type="Proteomes" id="UP000092649">
    <property type="component" value="Unassembled WGS sequence"/>
</dbReference>